<proteinExistence type="predicted"/>
<dbReference type="RefSeq" id="WP_272134711.1">
    <property type="nucleotide sequence ID" value="NZ_JAQNDM010000001.1"/>
</dbReference>
<name>A0ABT5D326_9BACT</name>
<protein>
    <recommendedName>
        <fullName evidence="4">Lipoprotein</fullName>
    </recommendedName>
</protein>
<organism evidence="2 3">
    <name type="scientific">Stigmatella ashevillensis</name>
    <dbReference type="NCBI Taxonomy" id="2995309"/>
    <lineage>
        <taxon>Bacteria</taxon>
        <taxon>Pseudomonadati</taxon>
        <taxon>Myxococcota</taxon>
        <taxon>Myxococcia</taxon>
        <taxon>Myxococcales</taxon>
        <taxon>Cystobacterineae</taxon>
        <taxon>Archangiaceae</taxon>
        <taxon>Stigmatella</taxon>
    </lineage>
</organism>
<evidence type="ECO:0008006" key="4">
    <source>
        <dbReference type="Google" id="ProtNLM"/>
    </source>
</evidence>
<sequence>MSRTSSQRATRLVLVLLAVLTGCNSGPTGVEARRFPCTEDSECATGFVCRSAECLPEEKPGEEPDSGTPDGGEPDGGTDGGPDSGTPDGGDTLVPTVLAFTNSQPTLVVGQCSKTVEVETRTEKGAAAPVTAATTITLSANPNTGIAFYRDESCQTPTALVTVEAGSSRATFHLKGSLAQQVQLGATAPGFSNANQAVVFRPAPPASLSFITAAQTLPTGGCSARVELEARDAYNNSASFTSARTVALRTQSGSGITFFTEPECKTPLTETVFPADEPRAFFYFKGRTSGAVTLAATVSGLPQITQRETILPIVRTGYCSLSTNDTSETCSFSPAQFDMTKTMLFFQARSNDNDPSSAGVRCALTARDAITCSRNTSGSFVEVMWQTAEKASGLRVQHLSTSCKDSSRVTTVLLKPVSNLQNTFLLVSSEQGGTTLGDDDFFTAKLTSVTQAELEFSGNCSSGWKASVQAVEAEGASVTRGVTEKMAGTQLVVSGLPPVTLSSTALLFTHRVSNTDAPVLCDRVLRGELTSPTSITFSRGAGSSSCTVASIDAVSWERIDFGPLAQAQHTLVTLNPTTGEDDFDINEVDQTRSLIFASGQGTSGQGGGESSYSGNDTLGASLGLYEIYDPEEFAVIRSSTAGTAKWTSTVLQLEP</sequence>
<evidence type="ECO:0000313" key="3">
    <source>
        <dbReference type="Proteomes" id="UP001221838"/>
    </source>
</evidence>
<dbReference type="EMBL" id="JAQNDM010000001">
    <property type="protein sequence ID" value="MDC0707495.1"/>
    <property type="molecule type" value="Genomic_DNA"/>
</dbReference>
<feature type="region of interest" description="Disordered" evidence="1">
    <location>
        <begin position="56"/>
        <end position="95"/>
    </location>
</feature>
<keyword evidence="3" id="KW-1185">Reference proteome</keyword>
<feature type="compositionally biased region" description="Gly residues" evidence="1">
    <location>
        <begin position="74"/>
        <end position="83"/>
    </location>
</feature>
<dbReference type="Proteomes" id="UP001221838">
    <property type="component" value="Unassembled WGS sequence"/>
</dbReference>
<evidence type="ECO:0000313" key="2">
    <source>
        <dbReference type="EMBL" id="MDC0707495.1"/>
    </source>
</evidence>
<accession>A0ABT5D326</accession>
<gene>
    <name evidence="2" type="ORF">POL68_03335</name>
</gene>
<comment type="caution">
    <text evidence="2">The sequence shown here is derived from an EMBL/GenBank/DDBJ whole genome shotgun (WGS) entry which is preliminary data.</text>
</comment>
<dbReference type="PROSITE" id="PS51257">
    <property type="entry name" value="PROKAR_LIPOPROTEIN"/>
    <property type="match status" value="1"/>
</dbReference>
<evidence type="ECO:0000256" key="1">
    <source>
        <dbReference type="SAM" id="MobiDB-lite"/>
    </source>
</evidence>
<reference evidence="2 3" key="1">
    <citation type="submission" date="2022-11" db="EMBL/GenBank/DDBJ databases">
        <title>Minimal conservation of predation-associated metabolite biosynthetic gene clusters underscores biosynthetic potential of Myxococcota including descriptions for ten novel species: Archangium lansinium sp. nov., Myxococcus landrumus sp. nov., Nannocystis bai.</title>
        <authorList>
            <person name="Ahearne A."/>
            <person name="Stevens C."/>
            <person name="Dowd S."/>
        </authorList>
    </citation>
    <scope>NUCLEOTIDE SEQUENCE [LARGE SCALE GENOMIC DNA]</scope>
    <source>
        <strain evidence="2 3">NCWAL01</strain>
    </source>
</reference>